<dbReference type="GO" id="GO:0019748">
    <property type="term" value="P:secondary metabolic process"/>
    <property type="evidence" value="ECO:0007669"/>
    <property type="project" value="TreeGrafter"/>
</dbReference>
<dbReference type="Pfam" id="PF03959">
    <property type="entry name" value="FSH1"/>
    <property type="match status" value="1"/>
</dbReference>
<dbReference type="InterPro" id="IPR005645">
    <property type="entry name" value="FSH-like_dom"/>
</dbReference>
<evidence type="ECO:0000313" key="3">
    <source>
        <dbReference type="EMBL" id="KAK0645585.1"/>
    </source>
</evidence>
<feature type="domain" description="Serine hydrolase" evidence="2">
    <location>
        <begin position="1"/>
        <end position="255"/>
    </location>
</feature>
<keyword evidence="4" id="KW-1185">Reference proteome</keyword>
<dbReference type="GO" id="GO:0016787">
    <property type="term" value="F:hydrolase activity"/>
    <property type="evidence" value="ECO:0007669"/>
    <property type="project" value="UniProtKB-KW"/>
</dbReference>
<reference evidence="3" key="1">
    <citation type="submission" date="2023-06" db="EMBL/GenBank/DDBJ databases">
        <title>Genome-scale phylogeny and comparative genomics of the fungal order Sordariales.</title>
        <authorList>
            <consortium name="Lawrence Berkeley National Laboratory"/>
            <person name="Hensen N."/>
            <person name="Bonometti L."/>
            <person name="Westerberg I."/>
            <person name="Brannstrom I.O."/>
            <person name="Guillou S."/>
            <person name="Cros-Aarteil S."/>
            <person name="Calhoun S."/>
            <person name="Haridas S."/>
            <person name="Kuo A."/>
            <person name="Mondo S."/>
            <person name="Pangilinan J."/>
            <person name="Riley R."/>
            <person name="Labutti K."/>
            <person name="Andreopoulos B."/>
            <person name="Lipzen A."/>
            <person name="Chen C."/>
            <person name="Yanf M."/>
            <person name="Daum C."/>
            <person name="Ng V."/>
            <person name="Clum A."/>
            <person name="Steindorff A."/>
            <person name="Ohm R."/>
            <person name="Martin F."/>
            <person name="Silar P."/>
            <person name="Natvig D."/>
            <person name="Lalanne C."/>
            <person name="Gautier V."/>
            <person name="Ament-Velasquez S.L."/>
            <person name="Kruys A."/>
            <person name="Hutchinson M.I."/>
            <person name="Powell A.J."/>
            <person name="Barry K."/>
            <person name="Miller A.N."/>
            <person name="Grigoriev I.V."/>
            <person name="Debuchy R."/>
            <person name="Gladieux P."/>
            <person name="Thoren M.H."/>
            <person name="Johannesson H."/>
        </authorList>
    </citation>
    <scope>NUCLEOTIDE SEQUENCE</scope>
    <source>
        <strain evidence="3">SMH2532-1</strain>
    </source>
</reference>
<evidence type="ECO:0000259" key="2">
    <source>
        <dbReference type="Pfam" id="PF03959"/>
    </source>
</evidence>
<dbReference type="Proteomes" id="UP001174936">
    <property type="component" value="Unassembled WGS sequence"/>
</dbReference>
<organism evidence="3 4">
    <name type="scientific">Cercophora newfieldiana</name>
    <dbReference type="NCBI Taxonomy" id="92897"/>
    <lineage>
        <taxon>Eukaryota</taxon>
        <taxon>Fungi</taxon>
        <taxon>Dikarya</taxon>
        <taxon>Ascomycota</taxon>
        <taxon>Pezizomycotina</taxon>
        <taxon>Sordariomycetes</taxon>
        <taxon>Sordariomycetidae</taxon>
        <taxon>Sordariales</taxon>
        <taxon>Lasiosphaeriaceae</taxon>
        <taxon>Cercophora</taxon>
    </lineage>
</organism>
<evidence type="ECO:0000256" key="1">
    <source>
        <dbReference type="ARBA" id="ARBA00022801"/>
    </source>
</evidence>
<dbReference type="InterPro" id="IPR050593">
    <property type="entry name" value="LovG"/>
</dbReference>
<keyword evidence="1 3" id="KW-0378">Hydrolase</keyword>
<dbReference type="PANTHER" id="PTHR48070">
    <property type="entry name" value="ESTERASE OVCA2"/>
    <property type="match status" value="1"/>
</dbReference>
<dbReference type="InterPro" id="IPR029058">
    <property type="entry name" value="AB_hydrolase_fold"/>
</dbReference>
<gene>
    <name evidence="3" type="ORF">B0T16DRAFT_390176</name>
</gene>
<name>A0AA39Y6V0_9PEZI</name>
<dbReference type="EMBL" id="JAULSV010000004">
    <property type="protein sequence ID" value="KAK0645585.1"/>
    <property type="molecule type" value="Genomic_DNA"/>
</dbReference>
<dbReference type="Gene3D" id="3.40.50.1820">
    <property type="entry name" value="alpha/beta hydrolase"/>
    <property type="match status" value="1"/>
</dbReference>
<dbReference type="AlphaFoldDB" id="A0AA39Y6V0"/>
<sequence>MKILCLHGQGTSAQIFKSQTVALRNKLPPTYTFDFLDAPFHCAPAPGIKVLFESGTYTWWPKPTINAIRGAHQFMLDHLAENGPYDAVMGFSQGCSLIGSYLLYHARETPSEPLPFKAAIFVCGGLPLPVLEDLGLPVSQKAYDINDETVRLLKSRAGHLTKLAANPDQIKLGTGLWDDLEGLVHDPSVMPDEEDVFGLDFTIIPRDMRVKIPTVHVYGAKDPRWPASLQLAHFCNRREMFDHGGGHDIPRSTDVSLKLAALLEGLKAQIGA</sequence>
<proteinExistence type="predicted"/>
<protein>
    <submittedName>
        <fullName evidence="3">Serine hydrolase FSH</fullName>
    </submittedName>
</protein>
<dbReference type="GO" id="GO:0005737">
    <property type="term" value="C:cytoplasm"/>
    <property type="evidence" value="ECO:0007669"/>
    <property type="project" value="TreeGrafter"/>
</dbReference>
<accession>A0AA39Y6V0</accession>
<dbReference type="SUPFAM" id="SSF53474">
    <property type="entry name" value="alpha/beta-Hydrolases"/>
    <property type="match status" value="1"/>
</dbReference>
<dbReference type="GO" id="GO:0005634">
    <property type="term" value="C:nucleus"/>
    <property type="evidence" value="ECO:0007669"/>
    <property type="project" value="TreeGrafter"/>
</dbReference>
<comment type="caution">
    <text evidence="3">The sequence shown here is derived from an EMBL/GenBank/DDBJ whole genome shotgun (WGS) entry which is preliminary data.</text>
</comment>
<dbReference type="PANTHER" id="PTHR48070:SF7">
    <property type="entry name" value="SERINE HYDROLASE FSH DOMAIN-CONTAINING PROTEIN-RELATED"/>
    <property type="match status" value="1"/>
</dbReference>
<evidence type="ECO:0000313" key="4">
    <source>
        <dbReference type="Proteomes" id="UP001174936"/>
    </source>
</evidence>